<dbReference type="Proteomes" id="UP000175706">
    <property type="component" value="Unassembled WGS sequence"/>
</dbReference>
<evidence type="ECO:0008006" key="5">
    <source>
        <dbReference type="Google" id="ProtNLM"/>
    </source>
</evidence>
<accession>A0A0D6SVI0</accession>
<dbReference type="AlphaFoldDB" id="A0A0D6SVI0"/>
<evidence type="ECO:0000313" key="3">
    <source>
        <dbReference type="Proteomes" id="UP000175706"/>
    </source>
</evidence>
<comment type="caution">
    <text evidence="1">The sequence shown here is derived from an EMBL/GenBank/DDBJ whole genome shotgun (WGS) entry which is preliminary data.</text>
</comment>
<dbReference type="Pfam" id="PF08817">
    <property type="entry name" value="YukD"/>
    <property type="match status" value="1"/>
</dbReference>
<evidence type="ECO:0000313" key="2">
    <source>
        <dbReference type="EMBL" id="OFE02267.1"/>
    </source>
</evidence>
<reference evidence="3 4" key="1">
    <citation type="submission" date="2016-05" db="EMBL/GenBank/DDBJ databases">
        <title>Bacillus thuringiensis and Bacillus weihenstephanensis as novel biocontrol agents of wilt causing Verticillium species.</title>
        <authorList>
            <person name="Hollensteiner J."/>
            <person name="Wemheuer F."/>
            <person name="Harting R."/>
            <person name="Kolarzyk A."/>
            <person name="Diaz-Valerio S."/>
            <person name="Poehlein A."/>
            <person name="Brzuszkiewicz E."/>
            <person name="Nesemann K."/>
            <person name="Braus-Stromeyer S."/>
            <person name="Braus G."/>
            <person name="Daniel R."/>
            <person name="Liesegang H."/>
        </authorList>
    </citation>
    <scope>NUCLEOTIDE SEQUENCE [LARGE SCALE GENOMIC DNA]</scope>
    <source>
        <strain evidence="2 4">GOE11</strain>
        <strain evidence="1 3">GOE8</strain>
    </source>
</reference>
<dbReference type="RefSeq" id="WP_016128393.1">
    <property type="nucleotide sequence ID" value="NZ_CP035958.1"/>
</dbReference>
<dbReference type="Proteomes" id="UP000175835">
    <property type="component" value="Unassembled WGS sequence"/>
</dbReference>
<dbReference type="InterPro" id="IPR024962">
    <property type="entry name" value="YukD-like"/>
</dbReference>
<organism evidence="1 3">
    <name type="scientific">Bacillus mycoides</name>
    <dbReference type="NCBI Taxonomy" id="1405"/>
    <lineage>
        <taxon>Bacteria</taxon>
        <taxon>Bacillati</taxon>
        <taxon>Bacillota</taxon>
        <taxon>Bacilli</taxon>
        <taxon>Bacillales</taxon>
        <taxon>Bacillaceae</taxon>
        <taxon>Bacillus</taxon>
        <taxon>Bacillus cereus group</taxon>
    </lineage>
</organism>
<evidence type="ECO:0000313" key="4">
    <source>
        <dbReference type="Proteomes" id="UP000175835"/>
    </source>
</evidence>
<protein>
    <recommendedName>
        <fullName evidence="5">Type VII secretion protein, YukD family</fullName>
    </recommendedName>
</protein>
<accession>A0A1E8AYI1</accession>
<evidence type="ECO:0000313" key="1">
    <source>
        <dbReference type="EMBL" id="OFD70251.1"/>
    </source>
</evidence>
<name>A0A0D6SVI0_BACMY</name>
<proteinExistence type="predicted"/>
<sequence>MAERTMINIELHVNEQILDLTIPNQVSSNRLKELLVDSLSLVNIELPTHFSLEVKNKPIHLDENVILAKYPLADGDQLAVKEIIGSLEEH</sequence>
<dbReference type="GeneID" id="92887426"/>
<gene>
    <name evidence="2" type="ORF">BWGOE11_01910</name>
    <name evidence="1" type="ORF">BWGOE8_57040</name>
</gene>
<dbReference type="PATRIC" id="fig|86662.23.peg.5801"/>
<dbReference type="Gene3D" id="3.10.20.90">
    <property type="entry name" value="Phosphatidylinositol 3-kinase Catalytic Subunit, Chain A, domain 1"/>
    <property type="match status" value="1"/>
</dbReference>
<dbReference type="EMBL" id="LXLX01000004">
    <property type="protein sequence ID" value="OFE02267.1"/>
    <property type="molecule type" value="Genomic_DNA"/>
</dbReference>
<dbReference type="EMBL" id="LXLT01000102">
    <property type="protein sequence ID" value="OFD70251.1"/>
    <property type="molecule type" value="Genomic_DNA"/>
</dbReference>